<dbReference type="EMBL" id="MK836464">
    <property type="protein sequence ID" value="QEG99586.1"/>
    <property type="molecule type" value="Genomic_DNA"/>
</dbReference>
<proteinExistence type="predicted"/>
<accession>A0A5B9T618</accession>
<sequence precursor="true">MEMDFPNARSEGPPLYLAMRVDSYSHDASLLFLPKQLPNIERPFDFLFPAFIRDRRHLLFVSVDPYQV</sequence>
<dbReference type="AlphaFoldDB" id="A0A5B9T618"/>
<protein>
    <submittedName>
        <fullName evidence="1">Proannomuricatin JK</fullName>
    </submittedName>
</protein>
<name>A0A5B9T618_ANNMU</name>
<organism evidence="1">
    <name type="scientific">Annona muricata</name>
    <name type="common">Soursop</name>
    <dbReference type="NCBI Taxonomy" id="13337"/>
    <lineage>
        <taxon>Eukaryota</taxon>
        <taxon>Viridiplantae</taxon>
        <taxon>Streptophyta</taxon>
        <taxon>Embryophyta</taxon>
        <taxon>Tracheophyta</taxon>
        <taxon>Spermatophyta</taxon>
        <taxon>Magnoliopsida</taxon>
        <taxon>Magnoliidae</taxon>
        <taxon>Magnoliales</taxon>
        <taxon>Annonaceae</taxon>
        <taxon>Annonoideae</taxon>
        <taxon>Annoneae</taxon>
        <taxon>Annona</taxon>
    </lineage>
</organism>
<gene>
    <name evidence="1" type="primary">PamJK</name>
</gene>
<evidence type="ECO:0000313" key="1">
    <source>
        <dbReference type="EMBL" id="QEG99586.1"/>
    </source>
</evidence>
<reference evidence="1" key="1">
    <citation type="journal article" date="2019" name="J. ISSAAS">
        <title>Novel cyclic peptides in seeds of Annona muricata are ribosomally synthesised.</title>
        <authorList>
            <person name="Fisher M.F."/>
            <person name="Zhang J."/>
            <person name="Berkowitz O."/>
            <person name="Whelan J."/>
            <person name="Mylne J.S."/>
        </authorList>
    </citation>
    <scope>NUCLEOTIDE SEQUENCE</scope>
</reference>